<name>A0AAN9FIK9_CROPI</name>
<evidence type="ECO:0000256" key="3">
    <source>
        <dbReference type="ARBA" id="ARBA00023163"/>
    </source>
</evidence>
<feature type="domain" description="Response regulatory" evidence="5">
    <location>
        <begin position="21"/>
        <end position="126"/>
    </location>
</feature>
<protein>
    <recommendedName>
        <fullName evidence="5">Response regulatory domain-containing protein</fullName>
    </recommendedName>
</protein>
<keyword evidence="2" id="KW-0805">Transcription regulation</keyword>
<feature type="modified residue" description="4-aspartylphosphate" evidence="4">
    <location>
        <position position="72"/>
    </location>
</feature>
<dbReference type="GO" id="GO:0009736">
    <property type="term" value="P:cytokinin-activated signaling pathway"/>
    <property type="evidence" value="ECO:0007669"/>
    <property type="project" value="InterPro"/>
</dbReference>
<gene>
    <name evidence="6" type="ORF">RIF29_18232</name>
</gene>
<comment type="caution">
    <text evidence="6">The sequence shown here is derived from an EMBL/GenBank/DDBJ whole genome shotgun (WGS) entry which is preliminary data.</text>
</comment>
<dbReference type="InterPro" id="IPR011006">
    <property type="entry name" value="CheY-like_superfamily"/>
</dbReference>
<dbReference type="Pfam" id="PF00072">
    <property type="entry name" value="Response_reg"/>
    <property type="match status" value="1"/>
</dbReference>
<dbReference type="SMART" id="SM00448">
    <property type="entry name" value="REC"/>
    <property type="match status" value="1"/>
</dbReference>
<evidence type="ECO:0000313" key="7">
    <source>
        <dbReference type="Proteomes" id="UP001372338"/>
    </source>
</evidence>
<dbReference type="EMBL" id="JAYWIO010000003">
    <property type="protein sequence ID" value="KAK7277082.1"/>
    <property type="molecule type" value="Genomic_DNA"/>
</dbReference>
<keyword evidence="1" id="KW-0902">Two-component regulatory system</keyword>
<accession>A0AAN9FIK9</accession>
<evidence type="ECO:0000256" key="1">
    <source>
        <dbReference type="ARBA" id="ARBA00023012"/>
    </source>
</evidence>
<dbReference type="InterPro" id="IPR045279">
    <property type="entry name" value="ARR-like"/>
</dbReference>
<dbReference type="GO" id="GO:0000160">
    <property type="term" value="P:phosphorelay signal transduction system"/>
    <property type="evidence" value="ECO:0007669"/>
    <property type="project" value="UniProtKB-KW"/>
</dbReference>
<dbReference type="Proteomes" id="UP001372338">
    <property type="component" value="Unassembled WGS sequence"/>
</dbReference>
<evidence type="ECO:0000259" key="5">
    <source>
        <dbReference type="PROSITE" id="PS50110"/>
    </source>
</evidence>
<keyword evidence="4" id="KW-0597">Phosphoprotein</keyword>
<keyword evidence="3" id="KW-0804">Transcription</keyword>
<evidence type="ECO:0000313" key="6">
    <source>
        <dbReference type="EMBL" id="KAK7277082.1"/>
    </source>
</evidence>
<dbReference type="PROSITE" id="PS50110">
    <property type="entry name" value="RESPONSE_REGULATORY"/>
    <property type="match status" value="1"/>
</dbReference>
<dbReference type="PANTHER" id="PTHR43874:SF7">
    <property type="entry name" value="TWO-COMPONENT RESPONSE REGULATOR ARR10"/>
    <property type="match status" value="1"/>
</dbReference>
<dbReference type="SUPFAM" id="SSF52172">
    <property type="entry name" value="CheY-like"/>
    <property type="match status" value="1"/>
</dbReference>
<organism evidence="6 7">
    <name type="scientific">Crotalaria pallida</name>
    <name type="common">Smooth rattlebox</name>
    <name type="synonym">Crotalaria striata</name>
    <dbReference type="NCBI Taxonomy" id="3830"/>
    <lineage>
        <taxon>Eukaryota</taxon>
        <taxon>Viridiplantae</taxon>
        <taxon>Streptophyta</taxon>
        <taxon>Embryophyta</taxon>
        <taxon>Tracheophyta</taxon>
        <taxon>Spermatophyta</taxon>
        <taxon>Magnoliopsida</taxon>
        <taxon>eudicotyledons</taxon>
        <taxon>Gunneridae</taxon>
        <taxon>Pentapetalae</taxon>
        <taxon>rosids</taxon>
        <taxon>fabids</taxon>
        <taxon>Fabales</taxon>
        <taxon>Fabaceae</taxon>
        <taxon>Papilionoideae</taxon>
        <taxon>50 kb inversion clade</taxon>
        <taxon>genistoids sensu lato</taxon>
        <taxon>core genistoids</taxon>
        <taxon>Crotalarieae</taxon>
        <taxon>Crotalaria</taxon>
    </lineage>
</organism>
<dbReference type="InterPro" id="IPR001789">
    <property type="entry name" value="Sig_transdc_resp-reg_receiver"/>
</dbReference>
<proteinExistence type="predicted"/>
<dbReference type="AlphaFoldDB" id="A0AAN9FIK9"/>
<dbReference type="PANTHER" id="PTHR43874">
    <property type="entry name" value="TWO-COMPONENT RESPONSE REGULATOR"/>
    <property type="match status" value="1"/>
</dbReference>
<sequence>MSMIEEHRMNGQRDKFPTGMHVLAVDDDTSYLKVLEGQLQRCQYDVTVTSNAISAWKILRENKGKFDLVITDVVMPGMDGFALLDLIEHEIDLPVTMLSSNGDTKKVMKAVTHGAKEYLAACGKEE</sequence>
<reference evidence="6 7" key="1">
    <citation type="submission" date="2024-01" db="EMBL/GenBank/DDBJ databases">
        <title>The genomes of 5 underutilized Papilionoideae crops provide insights into root nodulation and disease resistanc.</title>
        <authorList>
            <person name="Yuan L."/>
        </authorList>
    </citation>
    <scope>NUCLEOTIDE SEQUENCE [LARGE SCALE GENOMIC DNA]</scope>
    <source>
        <strain evidence="6">ZHUSHIDOU_FW_LH</strain>
        <tissue evidence="6">Leaf</tissue>
    </source>
</reference>
<keyword evidence="7" id="KW-1185">Reference proteome</keyword>
<dbReference type="Gene3D" id="3.40.50.2300">
    <property type="match status" value="1"/>
</dbReference>
<evidence type="ECO:0000256" key="4">
    <source>
        <dbReference type="PROSITE-ProRule" id="PRU00169"/>
    </source>
</evidence>
<evidence type="ECO:0000256" key="2">
    <source>
        <dbReference type="ARBA" id="ARBA00023015"/>
    </source>
</evidence>
<dbReference type="CDD" id="cd17584">
    <property type="entry name" value="REC_typeB_ARR-like"/>
    <property type="match status" value="1"/>
</dbReference>